<keyword evidence="1" id="KW-0732">Signal</keyword>
<organism evidence="2 3">
    <name type="scientific">Bacteroides intestinalis</name>
    <dbReference type="NCBI Taxonomy" id="329854"/>
    <lineage>
        <taxon>Bacteria</taxon>
        <taxon>Pseudomonadati</taxon>
        <taxon>Bacteroidota</taxon>
        <taxon>Bacteroidia</taxon>
        <taxon>Bacteroidales</taxon>
        <taxon>Bacteroidaceae</taxon>
        <taxon>Bacteroides</taxon>
    </lineage>
</organism>
<dbReference type="AlphaFoldDB" id="A0AAQ0LTP5"/>
<dbReference type="Proteomes" id="UP000284772">
    <property type="component" value="Unassembled WGS sequence"/>
</dbReference>
<evidence type="ECO:0000313" key="3">
    <source>
        <dbReference type="Proteomes" id="UP000284772"/>
    </source>
</evidence>
<evidence type="ECO:0008006" key="4">
    <source>
        <dbReference type="Google" id="ProtNLM"/>
    </source>
</evidence>
<reference evidence="2 3" key="1">
    <citation type="submission" date="2018-08" db="EMBL/GenBank/DDBJ databases">
        <title>A genome reference for cultivated species of the human gut microbiota.</title>
        <authorList>
            <person name="Zou Y."/>
            <person name="Xue W."/>
            <person name="Luo G."/>
        </authorList>
    </citation>
    <scope>NUCLEOTIDE SEQUENCE [LARGE SCALE GENOMIC DNA]</scope>
    <source>
        <strain evidence="2 3">AF19-10AC</strain>
    </source>
</reference>
<accession>A0AAQ0LTP5</accession>
<proteinExistence type="predicted"/>
<protein>
    <recommendedName>
        <fullName evidence="4">Fimbrillin family protein</fullName>
    </recommendedName>
</protein>
<dbReference type="PROSITE" id="PS51257">
    <property type="entry name" value="PROKAR_LIPOPROTEIN"/>
    <property type="match status" value="1"/>
</dbReference>
<feature type="signal peptide" evidence="1">
    <location>
        <begin position="1"/>
        <end position="21"/>
    </location>
</feature>
<dbReference type="EMBL" id="QRWT01000001">
    <property type="protein sequence ID" value="RGT58485.1"/>
    <property type="molecule type" value="Genomic_DNA"/>
</dbReference>
<dbReference type="RefSeq" id="WP_115502387.1">
    <property type="nucleotide sequence ID" value="NZ_CABMMK010000003.1"/>
</dbReference>
<comment type="caution">
    <text evidence="2">The sequence shown here is derived from an EMBL/GenBank/DDBJ whole genome shotgun (WGS) entry which is preliminary data.</text>
</comment>
<evidence type="ECO:0000256" key="1">
    <source>
        <dbReference type="SAM" id="SignalP"/>
    </source>
</evidence>
<gene>
    <name evidence="2" type="ORF">DWX27_01945</name>
</gene>
<feature type="chain" id="PRO_5042843433" description="Fimbrillin family protein" evidence="1">
    <location>
        <begin position="22"/>
        <end position="714"/>
    </location>
</feature>
<evidence type="ECO:0000313" key="2">
    <source>
        <dbReference type="EMBL" id="RGT58485.1"/>
    </source>
</evidence>
<name>A0AAQ0LTP5_9BACE</name>
<sequence length="714" mass="74552">MRNLFNISALLCAAALITACSNEEMMESGTSADGLTLTATTGANTRTSVDGNYHVNWTTSDAFYAFGGTTSVDKVYSSKGTFTLKSGTGTTGTFAGMVTGAVSNLQYAVYPADKYASGTMTLTFPATYTYPNSNAPMFGKLNSGKTSVDFVQLLSGMMRIKLTGLETGVSGSLALAATGIAGSAELTIDDSGNASLGTLSSTANEVTVSFTTVNTDPLVLDIPVPAATYADGITATLQIGTGSIQAFKTTSGFVVTAGTIKEMPDINDIKIDASTGGITFSKVVENAEDAVQAMKDGAKSITVNTVKANDNIEIPASSTSSAPVTINISSVSTTSFTVKGVSGGAEAVKINVPTGSKGTLTVEDIDHVEISGDWEKVTASTGENTFVVKAGAVIKELVVTKGNIEIATDAVVNKLTLEADVTINSRLYVPVGAKMEVILGTHEFTLGGDYYTRIYGGGELVLTGDETYKGKVTDKTAGISLYGDGAKFTMKNVDYKAAKTGGRGVFIDKRYSSALIDIENSTMVGKYFCVNTNATTEVGSNNAITLSNSTFTADETALLVNIPVTVTATQCTFTGGWQGVFLRGGTSTFDGCTFNLAVNSQYDKNTMEAGAITWSEGNQAPSAAITAGNRSKSAYDYKTTFELKNSCVFSVKVDDTDSQDYPAIYIDAEKNKPNQGVVFKYSSDTFGSVGTGLDIRETTGKVTVNGTEYKGKVD</sequence>